<evidence type="ECO:0000256" key="2">
    <source>
        <dbReference type="SAM" id="SignalP"/>
    </source>
</evidence>
<dbReference type="RefSeq" id="WP_137740639.1">
    <property type="nucleotide sequence ID" value="NZ_CP090065.1"/>
</dbReference>
<evidence type="ECO:0000256" key="1">
    <source>
        <dbReference type="SAM" id="Coils"/>
    </source>
</evidence>
<feature type="coiled-coil region" evidence="1">
    <location>
        <begin position="31"/>
        <end position="58"/>
    </location>
</feature>
<feature type="chain" id="PRO_5042142682" evidence="2">
    <location>
        <begin position="22"/>
        <end position="187"/>
    </location>
</feature>
<accession>A0AAE9NRV2</accession>
<dbReference type="AlphaFoldDB" id="A0AAE9NRV2"/>
<dbReference type="InterPro" id="IPR011990">
    <property type="entry name" value="TPR-like_helical_dom_sf"/>
</dbReference>
<keyword evidence="2" id="KW-0732">Signal</keyword>
<dbReference type="SUPFAM" id="SSF81901">
    <property type="entry name" value="HCP-like"/>
    <property type="match status" value="1"/>
</dbReference>
<sequence>MKKTLLTALLFCFASHLPVYAAEPASGKSSNTSLAQEISNEEAALKALRDKAEQGDKEAQKQLTRTLLRSSWPLYRTEGIERLKIEADANDAPAQFLLAKAYLNQRNGDHYDPKSGVAYLKKSAESGFAPAQLLLSVVLAKHTELPRDYVQSAEWAKKVLNNPQADEKLTSGANKMLAFIEDEQKKK</sequence>
<dbReference type="EMBL" id="CP090065">
    <property type="protein sequence ID" value="UVO08771.1"/>
    <property type="molecule type" value="Genomic_DNA"/>
</dbReference>
<evidence type="ECO:0000313" key="3">
    <source>
        <dbReference type="EMBL" id="UVO08771.1"/>
    </source>
</evidence>
<dbReference type="InterPro" id="IPR006597">
    <property type="entry name" value="Sel1-like"/>
</dbReference>
<evidence type="ECO:0000313" key="4">
    <source>
        <dbReference type="Proteomes" id="UP001059272"/>
    </source>
</evidence>
<organism evidence="3 4">
    <name type="scientific">Pectobacterium polonicum</name>
    <dbReference type="NCBI Taxonomy" id="2485124"/>
    <lineage>
        <taxon>Bacteria</taxon>
        <taxon>Pseudomonadati</taxon>
        <taxon>Pseudomonadota</taxon>
        <taxon>Gammaproteobacteria</taxon>
        <taxon>Enterobacterales</taxon>
        <taxon>Pectobacteriaceae</taxon>
        <taxon>Pectobacterium</taxon>
    </lineage>
</organism>
<dbReference type="SMART" id="SM00671">
    <property type="entry name" value="SEL1"/>
    <property type="match status" value="2"/>
</dbReference>
<dbReference type="KEGG" id="ppoo:LW347_01905"/>
<dbReference type="Proteomes" id="UP001059272">
    <property type="component" value="Chromosome"/>
</dbReference>
<reference evidence="3" key="1">
    <citation type="submission" date="2021-12" db="EMBL/GenBank/DDBJ databases">
        <title>Genome sequence of novel Pectobacterium sp. causing blackleg.</title>
        <authorList>
            <person name="Wang J."/>
        </authorList>
    </citation>
    <scope>NUCLEOTIDE SEQUENCE</scope>
    <source>
        <strain evidence="3">BY21311</strain>
    </source>
</reference>
<name>A0AAE9NRV2_9GAMM</name>
<dbReference type="Gene3D" id="1.25.40.10">
    <property type="entry name" value="Tetratricopeptide repeat domain"/>
    <property type="match status" value="1"/>
</dbReference>
<keyword evidence="1" id="KW-0175">Coiled coil</keyword>
<gene>
    <name evidence="3" type="ORF">LW347_01905</name>
</gene>
<feature type="signal peptide" evidence="2">
    <location>
        <begin position="1"/>
        <end position="21"/>
    </location>
</feature>
<protein>
    <submittedName>
        <fullName evidence="3">Sel1 repeat family protein</fullName>
    </submittedName>
</protein>
<proteinExistence type="predicted"/>